<dbReference type="Pfam" id="PF03379">
    <property type="entry name" value="CcmB"/>
    <property type="match status" value="1"/>
</dbReference>
<evidence type="ECO:0000256" key="7">
    <source>
        <dbReference type="ARBA" id="ARBA00022519"/>
    </source>
</evidence>
<dbReference type="OrthoDB" id="9812809at2"/>
<dbReference type="PRINTS" id="PR01414">
    <property type="entry name" value="CCMBBIOGNSIS"/>
</dbReference>
<proteinExistence type="inferred from homology"/>
<accession>A0A6N9Q448</accession>
<evidence type="ECO:0000256" key="10">
    <source>
        <dbReference type="ARBA" id="ARBA00022989"/>
    </source>
</evidence>
<feature type="transmembrane region" description="Helical" evidence="12">
    <location>
        <begin position="166"/>
        <end position="190"/>
    </location>
</feature>
<dbReference type="GO" id="GO:1903607">
    <property type="term" value="P:cytochrome c biosynthetic process"/>
    <property type="evidence" value="ECO:0007669"/>
    <property type="project" value="TreeGrafter"/>
</dbReference>
<keyword evidence="8 12" id="KW-0812">Transmembrane</keyword>
<protein>
    <recommendedName>
        <fullName evidence="4">Heme exporter protein B</fullName>
    </recommendedName>
</protein>
<keyword evidence="5" id="KW-0813">Transport</keyword>
<evidence type="ECO:0000256" key="5">
    <source>
        <dbReference type="ARBA" id="ARBA00022448"/>
    </source>
</evidence>
<keyword evidence="14" id="KW-1185">Reference proteome</keyword>
<feature type="transmembrane region" description="Helical" evidence="12">
    <location>
        <begin position="202"/>
        <end position="224"/>
    </location>
</feature>
<feature type="transmembrane region" description="Helical" evidence="12">
    <location>
        <begin position="132"/>
        <end position="154"/>
    </location>
</feature>
<evidence type="ECO:0000256" key="9">
    <source>
        <dbReference type="ARBA" id="ARBA00022748"/>
    </source>
</evidence>
<dbReference type="GO" id="GO:0005886">
    <property type="term" value="C:plasma membrane"/>
    <property type="evidence" value="ECO:0007669"/>
    <property type="project" value="UniProtKB-SubCell"/>
</dbReference>
<keyword evidence="6" id="KW-1003">Cell membrane</keyword>
<evidence type="ECO:0000256" key="4">
    <source>
        <dbReference type="ARBA" id="ARBA00016452"/>
    </source>
</evidence>
<evidence type="ECO:0000313" key="13">
    <source>
        <dbReference type="EMBL" id="NBI29541.1"/>
    </source>
</evidence>
<reference evidence="13 14" key="1">
    <citation type="submission" date="2019-01" db="EMBL/GenBank/DDBJ databases">
        <title>Chengkuizengella sp. nov., isolated from deep-sea sediment of East Pacific Ocean.</title>
        <authorList>
            <person name="Yang J."/>
            <person name="Lai Q."/>
            <person name="Shao Z."/>
        </authorList>
    </citation>
    <scope>NUCLEOTIDE SEQUENCE [LARGE SCALE GENOMIC DNA]</scope>
    <source>
        <strain evidence="13 14">YPA3-1-1</strain>
    </source>
</reference>
<gene>
    <name evidence="13" type="ORF">ERL59_11285</name>
</gene>
<evidence type="ECO:0000256" key="12">
    <source>
        <dbReference type="SAM" id="Phobius"/>
    </source>
</evidence>
<organism evidence="13 14">
    <name type="scientific">Chengkuizengella marina</name>
    <dbReference type="NCBI Taxonomy" id="2507566"/>
    <lineage>
        <taxon>Bacteria</taxon>
        <taxon>Bacillati</taxon>
        <taxon>Bacillota</taxon>
        <taxon>Bacilli</taxon>
        <taxon>Bacillales</taxon>
        <taxon>Paenibacillaceae</taxon>
        <taxon>Chengkuizengella</taxon>
    </lineage>
</organism>
<dbReference type="AlphaFoldDB" id="A0A6N9Q448"/>
<dbReference type="PANTHER" id="PTHR30070:SF1">
    <property type="entry name" value="CYTOCHROME C BIOGENESIS B-RELATED"/>
    <property type="match status" value="1"/>
</dbReference>
<feature type="transmembrane region" description="Helical" evidence="12">
    <location>
        <begin position="25"/>
        <end position="44"/>
    </location>
</feature>
<comment type="caution">
    <text evidence="13">The sequence shown here is derived from an EMBL/GenBank/DDBJ whole genome shotgun (WGS) entry which is preliminary data.</text>
</comment>
<dbReference type="PANTHER" id="PTHR30070">
    <property type="entry name" value="HEME EXPORTER PROTEIN B"/>
    <property type="match status" value="1"/>
</dbReference>
<name>A0A6N9Q448_9BACL</name>
<comment type="function">
    <text evidence="1">Required for the export of heme to the periplasm for the biogenesis of c-type cytochromes.</text>
</comment>
<feature type="transmembrane region" description="Helical" evidence="12">
    <location>
        <begin position="102"/>
        <end position="126"/>
    </location>
</feature>
<dbReference type="InterPro" id="IPR026031">
    <property type="entry name" value="Cyt_c_CcmB_bac"/>
</dbReference>
<dbReference type="EMBL" id="SIJB01000025">
    <property type="protein sequence ID" value="NBI29541.1"/>
    <property type="molecule type" value="Genomic_DNA"/>
</dbReference>
<dbReference type="GO" id="GO:0017004">
    <property type="term" value="P:cytochrome complex assembly"/>
    <property type="evidence" value="ECO:0007669"/>
    <property type="project" value="UniProtKB-KW"/>
</dbReference>
<evidence type="ECO:0000313" key="14">
    <source>
        <dbReference type="Proteomes" id="UP000448943"/>
    </source>
</evidence>
<evidence type="ECO:0000256" key="1">
    <source>
        <dbReference type="ARBA" id="ARBA00002442"/>
    </source>
</evidence>
<comment type="subcellular location">
    <subcellularLocation>
        <location evidence="2">Cell inner membrane</location>
        <topology evidence="2">Multi-pass membrane protein</topology>
    </subcellularLocation>
</comment>
<evidence type="ECO:0000256" key="3">
    <source>
        <dbReference type="ARBA" id="ARBA00010544"/>
    </source>
</evidence>
<evidence type="ECO:0000256" key="8">
    <source>
        <dbReference type="ARBA" id="ARBA00022692"/>
    </source>
</evidence>
<sequence length="227" mass="25639">MRDLIKSALAITWKDLYAEWRTKQVFSTMLIFSGLVIVTFSFAFDPTNNTIRAVIPGMIWVITIFAGILGLNRSFISEQYNDSLHGLIVSPIDPSSIYFGKFLSNFIIVLFVQMITIPLLFILFDYKMNGNILLFLLVLFLGSAGFICVGTFLAALSANSRSSEMLLPIILFPVISPIVIAAVQSTRILLIDVEEIESLFSWISLMAGYDLLFFVFCFFLFEFIMEV</sequence>
<dbReference type="RefSeq" id="WP_160646344.1">
    <property type="nucleotide sequence ID" value="NZ_SIJB01000025.1"/>
</dbReference>
<dbReference type="PIRSF" id="PIRSF002764">
    <property type="entry name" value="CcmB"/>
    <property type="match status" value="1"/>
</dbReference>
<keyword evidence="9" id="KW-0201">Cytochrome c-type biogenesis</keyword>
<keyword evidence="11 12" id="KW-0472">Membrane</keyword>
<comment type="similarity">
    <text evidence="3">Belongs to the CcmB/CycW/HelB family.</text>
</comment>
<feature type="transmembrane region" description="Helical" evidence="12">
    <location>
        <begin position="50"/>
        <end position="71"/>
    </location>
</feature>
<keyword evidence="10 12" id="KW-1133">Transmembrane helix</keyword>
<evidence type="ECO:0000256" key="2">
    <source>
        <dbReference type="ARBA" id="ARBA00004429"/>
    </source>
</evidence>
<evidence type="ECO:0000256" key="6">
    <source>
        <dbReference type="ARBA" id="ARBA00022475"/>
    </source>
</evidence>
<dbReference type="GO" id="GO:0015232">
    <property type="term" value="F:heme transmembrane transporter activity"/>
    <property type="evidence" value="ECO:0007669"/>
    <property type="project" value="InterPro"/>
</dbReference>
<keyword evidence="7" id="KW-0997">Cell inner membrane</keyword>
<evidence type="ECO:0000256" key="11">
    <source>
        <dbReference type="ARBA" id="ARBA00023136"/>
    </source>
</evidence>
<dbReference type="Proteomes" id="UP000448943">
    <property type="component" value="Unassembled WGS sequence"/>
</dbReference>
<dbReference type="InterPro" id="IPR003544">
    <property type="entry name" value="Cyt_c_biogenesis_CcmB"/>
</dbReference>